<organism evidence="1 2">
    <name type="scientific">Pedobacter duraquae</name>
    <dbReference type="NCBI Taxonomy" id="425511"/>
    <lineage>
        <taxon>Bacteria</taxon>
        <taxon>Pseudomonadati</taxon>
        <taxon>Bacteroidota</taxon>
        <taxon>Sphingobacteriia</taxon>
        <taxon>Sphingobacteriales</taxon>
        <taxon>Sphingobacteriaceae</taxon>
        <taxon>Pedobacter</taxon>
    </lineage>
</organism>
<accession>A0A4R6IG98</accession>
<keyword evidence="2" id="KW-1185">Reference proteome</keyword>
<sequence>MKKLNLLSKAEMKKVMGGLAAGPGTPGGDNGNPCPGSCTQYCSKTEGYMPSYGVCSSSTGGDTCHNYCCSGDPSGYYWC</sequence>
<gene>
    <name evidence="1" type="ORF">CLV32_3480</name>
</gene>
<protein>
    <submittedName>
        <fullName evidence="1">Uncharacterized protein</fullName>
    </submittedName>
</protein>
<dbReference type="AlphaFoldDB" id="A0A4R6IG98"/>
<evidence type="ECO:0000313" key="1">
    <source>
        <dbReference type="EMBL" id="TDO20846.1"/>
    </source>
</evidence>
<dbReference type="Proteomes" id="UP000295499">
    <property type="component" value="Unassembled WGS sequence"/>
</dbReference>
<evidence type="ECO:0000313" key="2">
    <source>
        <dbReference type="Proteomes" id="UP000295499"/>
    </source>
</evidence>
<name>A0A4R6IG98_9SPHI</name>
<comment type="caution">
    <text evidence="1">The sequence shown here is derived from an EMBL/GenBank/DDBJ whole genome shotgun (WGS) entry which is preliminary data.</text>
</comment>
<reference evidence="1 2" key="1">
    <citation type="submission" date="2019-03" db="EMBL/GenBank/DDBJ databases">
        <title>Genomic Encyclopedia of Archaeal and Bacterial Type Strains, Phase II (KMG-II): from individual species to whole genera.</title>
        <authorList>
            <person name="Goeker M."/>
        </authorList>
    </citation>
    <scope>NUCLEOTIDE SEQUENCE [LARGE SCALE GENOMIC DNA]</scope>
    <source>
        <strain evidence="1 2">DSM 19034</strain>
    </source>
</reference>
<proteinExistence type="predicted"/>
<dbReference type="EMBL" id="SNWM01000004">
    <property type="protein sequence ID" value="TDO20846.1"/>
    <property type="molecule type" value="Genomic_DNA"/>
</dbReference>
<dbReference type="RefSeq" id="WP_133557668.1">
    <property type="nucleotide sequence ID" value="NZ_SNWM01000004.1"/>
</dbReference>